<organism evidence="3 4">
    <name type="scientific">Botryosphaeria dothidea</name>
    <dbReference type="NCBI Taxonomy" id="55169"/>
    <lineage>
        <taxon>Eukaryota</taxon>
        <taxon>Fungi</taxon>
        <taxon>Dikarya</taxon>
        <taxon>Ascomycota</taxon>
        <taxon>Pezizomycotina</taxon>
        <taxon>Dothideomycetes</taxon>
        <taxon>Dothideomycetes incertae sedis</taxon>
        <taxon>Botryosphaeriales</taxon>
        <taxon>Botryosphaeriaceae</taxon>
        <taxon>Botryosphaeria</taxon>
    </lineage>
</organism>
<keyword evidence="2" id="KW-0732">Signal</keyword>
<proteinExistence type="predicted"/>
<keyword evidence="4" id="KW-1185">Reference proteome</keyword>
<evidence type="ECO:0000256" key="2">
    <source>
        <dbReference type="SAM" id="SignalP"/>
    </source>
</evidence>
<evidence type="ECO:0000313" key="4">
    <source>
        <dbReference type="Proteomes" id="UP000572817"/>
    </source>
</evidence>
<protein>
    <submittedName>
        <fullName evidence="3">Uncharacterized protein</fullName>
    </submittedName>
</protein>
<feature type="signal peptide" evidence="2">
    <location>
        <begin position="1"/>
        <end position="20"/>
    </location>
</feature>
<comment type="caution">
    <text evidence="3">The sequence shown here is derived from an EMBL/GenBank/DDBJ whole genome shotgun (WGS) entry which is preliminary data.</text>
</comment>
<sequence length="102" mass="11021">MKLSTIAAASATLAAPAALAAPAQRRAASSSIEKRETETTNANKFVNSADSMAVLQKRQPAAEYRDADTVVVERDWKSSMAEPQMEHKPVTDPFGFIQCNPQ</sequence>
<feature type="region of interest" description="Disordered" evidence="1">
    <location>
        <begin position="78"/>
        <end position="102"/>
    </location>
</feature>
<feature type="region of interest" description="Disordered" evidence="1">
    <location>
        <begin position="18"/>
        <end position="42"/>
    </location>
</feature>
<evidence type="ECO:0000313" key="3">
    <source>
        <dbReference type="EMBL" id="KAF4312180.1"/>
    </source>
</evidence>
<gene>
    <name evidence="3" type="ORF">GTA08_BOTSDO12314</name>
</gene>
<reference evidence="3" key="1">
    <citation type="submission" date="2020-04" db="EMBL/GenBank/DDBJ databases">
        <title>Genome Assembly and Annotation of Botryosphaeria dothidea sdau 11-99, a Latent Pathogen of Apple Fruit Ring Rot in China.</title>
        <authorList>
            <person name="Yu C."/>
            <person name="Diao Y."/>
            <person name="Lu Q."/>
            <person name="Zhao J."/>
            <person name="Cui S."/>
            <person name="Peng C."/>
            <person name="He B."/>
            <person name="Liu H."/>
        </authorList>
    </citation>
    <scope>NUCLEOTIDE SEQUENCE [LARGE SCALE GENOMIC DNA]</scope>
    <source>
        <strain evidence="3">Sdau11-99</strain>
    </source>
</reference>
<name>A0A8H4J340_9PEZI</name>
<dbReference type="Proteomes" id="UP000572817">
    <property type="component" value="Unassembled WGS sequence"/>
</dbReference>
<dbReference type="EMBL" id="WWBZ02000007">
    <property type="protein sequence ID" value="KAF4312180.1"/>
    <property type="molecule type" value="Genomic_DNA"/>
</dbReference>
<feature type="compositionally biased region" description="Low complexity" evidence="1">
    <location>
        <begin position="18"/>
        <end position="31"/>
    </location>
</feature>
<accession>A0A8H4J340</accession>
<feature type="chain" id="PRO_5034432091" evidence="2">
    <location>
        <begin position="21"/>
        <end position="102"/>
    </location>
</feature>
<dbReference type="AlphaFoldDB" id="A0A8H4J340"/>
<evidence type="ECO:0000256" key="1">
    <source>
        <dbReference type="SAM" id="MobiDB-lite"/>
    </source>
</evidence>